<keyword evidence="5" id="KW-0560">Oxidoreductase</keyword>
<dbReference type="SUPFAM" id="SSF55961">
    <property type="entry name" value="Bet v1-like"/>
    <property type="match status" value="1"/>
</dbReference>
<sequence>MTTCAHTGWCPCLRGGSASRAACSAGTMAGSSVAQVHGGLASSPRACLAAYPVEVRQGLVWARPVALPRGLDSRDSAAGIDTSDIPIVPELEDPEWVSQDTWRDLPYDYSTLMENVVDSSHVPFTHHKSISNRNVLGDYHMHLTSPPSLAGFTGLWEAGPRAGQMGPQTTTFHAPCYLKHKLDASEKRGFQSLTVVYAVPQAPGRCRLINRNVVRFTRTSLPARLLRLLPRWVSHVGSHVPLEDDQ</sequence>
<dbReference type="AlphaFoldDB" id="A0A699ZH22"/>
<keyword evidence="3" id="KW-0809">Transit peptide</keyword>
<dbReference type="Proteomes" id="UP000485058">
    <property type="component" value="Unassembled WGS sequence"/>
</dbReference>
<organism evidence="8 9">
    <name type="scientific">Haematococcus lacustris</name>
    <name type="common">Green alga</name>
    <name type="synonym">Haematococcus pluvialis</name>
    <dbReference type="NCBI Taxonomy" id="44745"/>
    <lineage>
        <taxon>Eukaryota</taxon>
        <taxon>Viridiplantae</taxon>
        <taxon>Chlorophyta</taxon>
        <taxon>core chlorophytes</taxon>
        <taxon>Chlorophyceae</taxon>
        <taxon>CS clade</taxon>
        <taxon>Chlamydomonadales</taxon>
        <taxon>Haematococcaceae</taxon>
        <taxon>Haematococcus</taxon>
    </lineage>
</organism>
<dbReference type="InterPro" id="IPR013626">
    <property type="entry name" value="PaO"/>
</dbReference>
<proteinExistence type="predicted"/>
<evidence type="ECO:0000256" key="2">
    <source>
        <dbReference type="ARBA" id="ARBA00022692"/>
    </source>
</evidence>
<dbReference type="PANTHER" id="PTHR21266">
    <property type="entry name" value="IRON-SULFUR DOMAIN CONTAINING PROTEIN"/>
    <property type="match status" value="1"/>
</dbReference>
<evidence type="ECO:0000256" key="1">
    <source>
        <dbReference type="ARBA" id="ARBA00004370"/>
    </source>
</evidence>
<keyword evidence="6" id="KW-0472">Membrane</keyword>
<dbReference type="Pfam" id="PF08417">
    <property type="entry name" value="PaO"/>
    <property type="match status" value="1"/>
</dbReference>
<protein>
    <submittedName>
        <fullName evidence="8">Pheophorbide a oxygenase</fullName>
    </submittedName>
</protein>
<accession>A0A699ZH22</accession>
<feature type="non-terminal residue" evidence="8">
    <location>
        <position position="1"/>
    </location>
</feature>
<evidence type="ECO:0000313" key="8">
    <source>
        <dbReference type="EMBL" id="GFH21245.1"/>
    </source>
</evidence>
<gene>
    <name evidence="8" type="ORF">HaLaN_18506</name>
</gene>
<dbReference type="GO" id="GO:0010277">
    <property type="term" value="F:chlorophyllide a oxygenase activity"/>
    <property type="evidence" value="ECO:0007669"/>
    <property type="project" value="InterPro"/>
</dbReference>
<dbReference type="Gene3D" id="3.90.380.10">
    <property type="entry name" value="Naphthalene 1,2-dioxygenase Alpha Subunit, Chain A, domain 1"/>
    <property type="match status" value="1"/>
</dbReference>
<evidence type="ECO:0000313" key="9">
    <source>
        <dbReference type="Proteomes" id="UP000485058"/>
    </source>
</evidence>
<keyword evidence="4" id="KW-1133">Transmembrane helix</keyword>
<feature type="domain" description="Pheophorbide a oxygenase" evidence="7">
    <location>
        <begin position="172"/>
        <end position="246"/>
    </location>
</feature>
<comment type="subcellular location">
    <subcellularLocation>
        <location evidence="1">Membrane</location>
    </subcellularLocation>
</comment>
<keyword evidence="9" id="KW-1185">Reference proteome</keyword>
<dbReference type="GO" id="GO:0016020">
    <property type="term" value="C:membrane"/>
    <property type="evidence" value="ECO:0007669"/>
    <property type="project" value="UniProtKB-SubCell"/>
</dbReference>
<evidence type="ECO:0000256" key="4">
    <source>
        <dbReference type="ARBA" id="ARBA00022989"/>
    </source>
</evidence>
<dbReference type="GO" id="GO:0005737">
    <property type="term" value="C:cytoplasm"/>
    <property type="evidence" value="ECO:0007669"/>
    <property type="project" value="TreeGrafter"/>
</dbReference>
<evidence type="ECO:0000256" key="3">
    <source>
        <dbReference type="ARBA" id="ARBA00022946"/>
    </source>
</evidence>
<dbReference type="InterPro" id="IPR050584">
    <property type="entry name" value="Cholesterol_7-desaturase"/>
</dbReference>
<name>A0A699ZH22_HAELA</name>
<dbReference type="PANTHER" id="PTHR21266:SF32">
    <property type="entry name" value="CHOLESTEROL 7-DESATURASE NVD"/>
    <property type="match status" value="1"/>
</dbReference>
<feature type="non-terminal residue" evidence="8">
    <location>
        <position position="246"/>
    </location>
</feature>
<keyword evidence="2" id="KW-0812">Transmembrane</keyword>
<dbReference type="EMBL" id="BLLF01001788">
    <property type="protein sequence ID" value="GFH21245.1"/>
    <property type="molecule type" value="Genomic_DNA"/>
</dbReference>
<evidence type="ECO:0000256" key="5">
    <source>
        <dbReference type="ARBA" id="ARBA00023002"/>
    </source>
</evidence>
<comment type="caution">
    <text evidence="8">The sequence shown here is derived from an EMBL/GenBank/DDBJ whole genome shotgun (WGS) entry which is preliminary data.</text>
</comment>
<evidence type="ECO:0000259" key="7">
    <source>
        <dbReference type="Pfam" id="PF08417"/>
    </source>
</evidence>
<evidence type="ECO:0000256" key="6">
    <source>
        <dbReference type="ARBA" id="ARBA00023136"/>
    </source>
</evidence>
<reference evidence="8 9" key="1">
    <citation type="submission" date="2020-02" db="EMBL/GenBank/DDBJ databases">
        <title>Draft genome sequence of Haematococcus lacustris strain NIES-144.</title>
        <authorList>
            <person name="Morimoto D."/>
            <person name="Nakagawa S."/>
            <person name="Yoshida T."/>
            <person name="Sawayama S."/>
        </authorList>
    </citation>
    <scope>NUCLEOTIDE SEQUENCE [LARGE SCALE GENOMIC DNA]</scope>
    <source>
        <strain evidence="8 9">NIES-144</strain>
    </source>
</reference>